<evidence type="ECO:0000259" key="6">
    <source>
        <dbReference type="PROSITE" id="PS51132"/>
    </source>
</evidence>
<sequence>MKLYVIVPLWALITAAQQAPTQENCQCEFISSEKIFPHDKLRSVQSSVSDCNSNVTPQMTFGMESLLLGLDRRLPQLEEDVAMLEEENDGEMYGVLSLYVIENELTEILQLIDQLNSTSLKHKRLIADVTQKLEEVKDEMEELERFDTMQVVKGQQTNQRLKRDLDQCRNNALHPIPQPTQPKSLCPFGRFLNISEPRVFTAGEYPGSYKYGAWGRDPNPEVGKEDWHWLVPMTSANRLANYVRLYSTLSSLIVGVSTPGNVLIHPSNPTTNTIQGPNNVLYGGALYYNCYNQDTVCRFNMTTKTITTVQLPKGTRYNSKGNFCHLDECYPFTDLDLATDESGVWVIYTTTQDFGNLVLTKVEEGAPPALSQTWKTKVYKQSVTNTFMACGVLYATRYVDKLTEEIFYSFDTSTGEENFNLGIFMKKMSPNVLSLNYSPVDHMLHAYCDSFMVSYKVLFENPSDDFL</sequence>
<feature type="domain" description="Olfactomedin-like" evidence="6">
    <location>
        <begin position="185"/>
        <end position="461"/>
    </location>
</feature>
<keyword evidence="5" id="KW-0732">Signal</keyword>
<dbReference type="SMART" id="SM00284">
    <property type="entry name" value="OLF"/>
    <property type="match status" value="1"/>
</dbReference>
<proteinExistence type="predicted"/>
<dbReference type="PANTHER" id="PTHR23192">
    <property type="entry name" value="OLFACTOMEDIN-RELATED"/>
    <property type="match status" value="1"/>
</dbReference>
<dbReference type="PANTHER" id="PTHR23192:SF68">
    <property type="entry name" value="OLFACTOMEDIN-4-LIKE"/>
    <property type="match status" value="1"/>
</dbReference>
<dbReference type="Pfam" id="PF02191">
    <property type="entry name" value="OLF"/>
    <property type="match status" value="1"/>
</dbReference>
<dbReference type="GO" id="GO:0005615">
    <property type="term" value="C:extracellular space"/>
    <property type="evidence" value="ECO:0007669"/>
    <property type="project" value="TreeGrafter"/>
</dbReference>
<comment type="caution">
    <text evidence="3">Lacks conserved residue(s) required for the propagation of feature annotation.</text>
</comment>
<keyword evidence="2" id="KW-0964">Secreted</keyword>
<organism evidence="7">
    <name type="scientific">Nothobranchius kadleci</name>
    <name type="common">African annual killifish</name>
    <dbReference type="NCBI Taxonomy" id="1051664"/>
    <lineage>
        <taxon>Eukaryota</taxon>
        <taxon>Metazoa</taxon>
        <taxon>Chordata</taxon>
        <taxon>Craniata</taxon>
        <taxon>Vertebrata</taxon>
        <taxon>Euteleostomi</taxon>
        <taxon>Actinopterygii</taxon>
        <taxon>Neopterygii</taxon>
        <taxon>Teleostei</taxon>
        <taxon>Neoteleostei</taxon>
        <taxon>Acanthomorphata</taxon>
        <taxon>Ovalentaria</taxon>
        <taxon>Atherinomorphae</taxon>
        <taxon>Cyprinodontiformes</taxon>
        <taxon>Nothobranchiidae</taxon>
        <taxon>Nothobranchius</taxon>
    </lineage>
</organism>
<dbReference type="AlphaFoldDB" id="A0A1A8C251"/>
<dbReference type="PROSITE" id="PS51132">
    <property type="entry name" value="OLF"/>
    <property type="match status" value="1"/>
</dbReference>
<gene>
    <name evidence="7" type="primary">Nfu_g_1_008173</name>
</gene>
<dbReference type="InterPro" id="IPR050605">
    <property type="entry name" value="Olfactomedin-like_domain"/>
</dbReference>
<evidence type="ECO:0000256" key="1">
    <source>
        <dbReference type="ARBA" id="ARBA00004613"/>
    </source>
</evidence>
<reference evidence="7" key="1">
    <citation type="submission" date="2016-05" db="EMBL/GenBank/DDBJ databases">
        <authorList>
            <person name="Lavstsen T."/>
            <person name="Jespersen J.S."/>
        </authorList>
    </citation>
    <scope>NUCLEOTIDE SEQUENCE</scope>
    <source>
        <tissue evidence="7">Brain</tissue>
    </source>
</reference>
<feature type="signal peptide" evidence="5">
    <location>
        <begin position="1"/>
        <end position="18"/>
    </location>
</feature>
<evidence type="ECO:0000256" key="4">
    <source>
        <dbReference type="SAM" id="Coils"/>
    </source>
</evidence>
<dbReference type="EMBL" id="HADZ01008995">
    <property type="protein sequence ID" value="SBP72936.1"/>
    <property type="molecule type" value="Transcribed_RNA"/>
</dbReference>
<keyword evidence="4" id="KW-0175">Coiled coil</keyword>
<evidence type="ECO:0000256" key="3">
    <source>
        <dbReference type="PROSITE-ProRule" id="PRU00446"/>
    </source>
</evidence>
<evidence type="ECO:0000256" key="2">
    <source>
        <dbReference type="ARBA" id="ARBA00022525"/>
    </source>
</evidence>
<accession>A0A1A8C251</accession>
<evidence type="ECO:0000256" key="5">
    <source>
        <dbReference type="SAM" id="SignalP"/>
    </source>
</evidence>
<name>A0A1A8C251_NOTKA</name>
<comment type="subcellular location">
    <subcellularLocation>
        <location evidence="1">Secreted</location>
    </subcellularLocation>
</comment>
<reference evidence="7" key="2">
    <citation type="submission" date="2016-06" db="EMBL/GenBank/DDBJ databases">
        <title>The genome of a short-lived fish provides insights into sex chromosome evolution and the genetic control of aging.</title>
        <authorList>
            <person name="Reichwald K."/>
            <person name="Felder M."/>
            <person name="Petzold A."/>
            <person name="Koch P."/>
            <person name="Groth M."/>
            <person name="Platzer M."/>
        </authorList>
    </citation>
    <scope>NUCLEOTIDE SEQUENCE</scope>
    <source>
        <tissue evidence="7">Brain</tissue>
    </source>
</reference>
<feature type="coiled-coil region" evidence="4">
    <location>
        <begin position="126"/>
        <end position="171"/>
    </location>
</feature>
<dbReference type="InterPro" id="IPR003112">
    <property type="entry name" value="Olfac-like_dom"/>
</dbReference>
<evidence type="ECO:0000313" key="7">
    <source>
        <dbReference type="EMBL" id="SBP72936.1"/>
    </source>
</evidence>
<feature type="chain" id="PRO_5008367225" description="Olfactomedin-like domain-containing protein" evidence="5">
    <location>
        <begin position="19"/>
        <end position="467"/>
    </location>
</feature>
<protein>
    <recommendedName>
        <fullName evidence="6">Olfactomedin-like domain-containing protein</fullName>
    </recommendedName>
</protein>
<dbReference type="GO" id="GO:0007165">
    <property type="term" value="P:signal transduction"/>
    <property type="evidence" value="ECO:0007669"/>
    <property type="project" value="TreeGrafter"/>
</dbReference>